<organism evidence="2 3">
    <name type="scientific">Hallella faecis</name>
    <dbReference type="NCBI Taxonomy" id="2841596"/>
    <lineage>
        <taxon>Bacteria</taxon>
        <taxon>Pseudomonadati</taxon>
        <taxon>Bacteroidota</taxon>
        <taxon>Bacteroidia</taxon>
        <taxon>Bacteroidales</taxon>
        <taxon>Prevotellaceae</taxon>
        <taxon>Hallella</taxon>
    </lineage>
</organism>
<comment type="caution">
    <text evidence="2">The sequence shown here is derived from an EMBL/GenBank/DDBJ whole genome shotgun (WGS) entry which is preliminary data.</text>
</comment>
<dbReference type="InterPro" id="IPR006439">
    <property type="entry name" value="HAD-SF_hydro_IA"/>
</dbReference>
<dbReference type="PANTHER" id="PTHR43316">
    <property type="entry name" value="HYDROLASE, HALOACID DELAHOGENASE-RELATED"/>
    <property type="match status" value="1"/>
</dbReference>
<reference evidence="2 3" key="1">
    <citation type="submission" date="2024-04" db="EMBL/GenBank/DDBJ databases">
        <title>Human intestinal bacterial collection.</title>
        <authorList>
            <person name="Pauvert C."/>
            <person name="Hitch T.C.A."/>
            <person name="Clavel T."/>
        </authorList>
    </citation>
    <scope>NUCLEOTIDE SEQUENCE [LARGE SCALE GENOMIC DNA]</scope>
    <source>
        <strain evidence="2 3">CLA-AA-H145</strain>
    </source>
</reference>
<dbReference type="NCBIfam" id="TIGR01509">
    <property type="entry name" value="HAD-SF-IA-v3"/>
    <property type="match status" value="1"/>
</dbReference>
<keyword evidence="1 2" id="KW-0378">Hydrolase</keyword>
<evidence type="ECO:0000313" key="2">
    <source>
        <dbReference type="EMBL" id="MEQ2487534.1"/>
    </source>
</evidence>
<dbReference type="PRINTS" id="PR00413">
    <property type="entry name" value="HADHALOGNASE"/>
</dbReference>
<dbReference type="InterPro" id="IPR051540">
    <property type="entry name" value="S-2-haloacid_dehalogenase"/>
</dbReference>
<proteinExistence type="predicted"/>
<dbReference type="Gene3D" id="1.20.120.710">
    <property type="entry name" value="Haloacid dehalogenase hydrolase-like domain"/>
    <property type="match status" value="1"/>
</dbReference>
<dbReference type="SUPFAM" id="SSF56784">
    <property type="entry name" value="HAD-like"/>
    <property type="match status" value="1"/>
</dbReference>
<dbReference type="InterPro" id="IPR023214">
    <property type="entry name" value="HAD_sf"/>
</dbReference>
<dbReference type="Pfam" id="PF00702">
    <property type="entry name" value="Hydrolase"/>
    <property type="match status" value="1"/>
</dbReference>
<protein>
    <submittedName>
        <fullName evidence="2">HAD family hydrolase</fullName>
        <ecNumber evidence="2">3.1.3.-</ecNumber>
    </submittedName>
</protein>
<sequence length="234" mass="26873">MIKGYIFDYGGTLDTAGCHWGKLLWRAYQKHQVPVTEEQFRDAYVYAERTLGRNPIIQPHYNFHTTLSVKLRLEMEYLCQNGFWGADEAMFNEKHEAVLNELYAQVKETTRHSREVLEQLHQTYPMVLVSNFYGNIHEVLVEFGLDHLFQDVVESAVVGIRKPDHRIFALGVEKLGLKPKEVMVVGDSFYKDIEPAIKAGCKAAWFKGEGWTDATYDESIPDKVITDLAQLIEG</sequence>
<keyword evidence="3" id="KW-1185">Reference proteome</keyword>
<dbReference type="NCBIfam" id="TIGR01549">
    <property type="entry name" value="HAD-SF-IA-v1"/>
    <property type="match status" value="1"/>
</dbReference>
<gene>
    <name evidence="2" type="ORF">AAAT34_10855</name>
</gene>
<dbReference type="SFLD" id="SFLDS00003">
    <property type="entry name" value="Haloacid_Dehalogenase"/>
    <property type="match status" value="1"/>
</dbReference>
<name>A0ABV1FT57_9BACT</name>
<dbReference type="GO" id="GO:0016787">
    <property type="term" value="F:hydrolase activity"/>
    <property type="evidence" value="ECO:0007669"/>
    <property type="project" value="UniProtKB-KW"/>
</dbReference>
<dbReference type="PANTHER" id="PTHR43316:SF3">
    <property type="entry name" value="HALOACID DEHALOGENASE, TYPE II (AFU_ORTHOLOGUE AFUA_2G07750)-RELATED"/>
    <property type="match status" value="1"/>
</dbReference>
<evidence type="ECO:0000313" key="3">
    <source>
        <dbReference type="Proteomes" id="UP001487296"/>
    </source>
</evidence>
<evidence type="ECO:0000256" key="1">
    <source>
        <dbReference type="ARBA" id="ARBA00022801"/>
    </source>
</evidence>
<dbReference type="RefSeq" id="WP_215760609.1">
    <property type="nucleotide sequence ID" value="NZ_JAHKBE010000055.1"/>
</dbReference>
<dbReference type="SFLD" id="SFLDG01129">
    <property type="entry name" value="C1.5:_HAD__Beta-PGM__Phosphata"/>
    <property type="match status" value="1"/>
</dbReference>
<dbReference type="EC" id="3.1.3.-" evidence="2"/>
<accession>A0ABV1FT57</accession>
<dbReference type="Gene3D" id="3.40.50.1000">
    <property type="entry name" value="HAD superfamily/HAD-like"/>
    <property type="match status" value="1"/>
</dbReference>
<dbReference type="Proteomes" id="UP001487296">
    <property type="component" value="Unassembled WGS sequence"/>
</dbReference>
<dbReference type="EMBL" id="JBBNFP010000054">
    <property type="protein sequence ID" value="MEQ2487534.1"/>
    <property type="molecule type" value="Genomic_DNA"/>
</dbReference>
<dbReference type="InterPro" id="IPR036412">
    <property type="entry name" value="HAD-like_sf"/>
</dbReference>